<organism evidence="1 2">
    <name type="scientific">Pelagirhabdus alkalitolerans</name>
    <dbReference type="NCBI Taxonomy" id="1612202"/>
    <lineage>
        <taxon>Bacteria</taxon>
        <taxon>Bacillati</taxon>
        <taxon>Bacillota</taxon>
        <taxon>Bacilli</taxon>
        <taxon>Bacillales</taxon>
        <taxon>Bacillaceae</taxon>
        <taxon>Pelagirhabdus</taxon>
    </lineage>
</organism>
<evidence type="ECO:0000313" key="2">
    <source>
        <dbReference type="Proteomes" id="UP000242949"/>
    </source>
</evidence>
<protein>
    <submittedName>
        <fullName evidence="1">Uncharacterized protein</fullName>
    </submittedName>
</protein>
<sequence length="84" mass="9424">MSKKVVMGLVGISASVVGFVLADRKTRANLKEKGHDLKMRLLLKNKPNFPIDEAGDPLEDQIENADMVSEGSQYGVEYYNRIRQ</sequence>
<dbReference type="Proteomes" id="UP000242949">
    <property type="component" value="Unassembled WGS sequence"/>
</dbReference>
<name>A0A1G6H064_9BACI</name>
<gene>
    <name evidence="1" type="ORF">SAMN05421734_10256</name>
</gene>
<dbReference type="RefSeq" id="WP_090792711.1">
    <property type="nucleotide sequence ID" value="NZ_FMYI01000002.1"/>
</dbReference>
<reference evidence="2" key="1">
    <citation type="submission" date="2016-09" db="EMBL/GenBank/DDBJ databases">
        <authorList>
            <person name="Varghese N."/>
            <person name="Submissions S."/>
        </authorList>
    </citation>
    <scope>NUCLEOTIDE SEQUENCE [LARGE SCALE GENOMIC DNA]</scope>
    <source>
        <strain evidence="2">S5</strain>
    </source>
</reference>
<accession>A0A1G6H064</accession>
<keyword evidence="2" id="KW-1185">Reference proteome</keyword>
<proteinExistence type="predicted"/>
<dbReference type="EMBL" id="FMYI01000002">
    <property type="protein sequence ID" value="SDB87325.1"/>
    <property type="molecule type" value="Genomic_DNA"/>
</dbReference>
<evidence type="ECO:0000313" key="1">
    <source>
        <dbReference type="EMBL" id="SDB87325.1"/>
    </source>
</evidence>
<dbReference type="AlphaFoldDB" id="A0A1G6H064"/>
<dbReference type="STRING" id="1612202.SAMN05421734_10256"/>
<dbReference type="OrthoDB" id="2390014at2"/>